<sequence length="97" mass="11384">MHAMYNHKEIKSVRKRLISLQRQLVEMQYIFTPAELTGLYSLINHLDDLEWQRESAADFGHPANAVKMDRDEFNRGAEPLQSQRLRDLLSQISQESK</sequence>
<reference evidence="1" key="1">
    <citation type="submission" date="2020-04" db="EMBL/GenBank/DDBJ databases">
        <authorList>
            <person name="Chiriac C."/>
            <person name="Salcher M."/>
            <person name="Ghai R."/>
            <person name="Kavagutti S V."/>
        </authorList>
    </citation>
    <scope>NUCLEOTIDE SEQUENCE</scope>
</reference>
<name>A0A6J5LS42_9CAUD</name>
<dbReference type="EMBL" id="LR796331">
    <property type="protein sequence ID" value="CAB4137158.1"/>
    <property type="molecule type" value="Genomic_DNA"/>
</dbReference>
<evidence type="ECO:0000313" key="1">
    <source>
        <dbReference type="EMBL" id="CAB4137158.1"/>
    </source>
</evidence>
<gene>
    <name evidence="1" type="ORF">UFOVP327_4</name>
</gene>
<accession>A0A6J5LS42</accession>
<proteinExistence type="predicted"/>
<protein>
    <submittedName>
        <fullName evidence="1">Uncharacterized protein</fullName>
    </submittedName>
</protein>
<organism evidence="1">
    <name type="scientific">uncultured Caudovirales phage</name>
    <dbReference type="NCBI Taxonomy" id="2100421"/>
    <lineage>
        <taxon>Viruses</taxon>
        <taxon>Duplodnaviria</taxon>
        <taxon>Heunggongvirae</taxon>
        <taxon>Uroviricota</taxon>
        <taxon>Caudoviricetes</taxon>
        <taxon>Peduoviridae</taxon>
        <taxon>Maltschvirus</taxon>
        <taxon>Maltschvirus maltsch</taxon>
    </lineage>
</organism>